<accession>A0A2A4HN81</accession>
<organism evidence="1 2">
    <name type="scientific">Vreelandella nigrificans</name>
    <dbReference type="NCBI Taxonomy" id="2042704"/>
    <lineage>
        <taxon>Bacteria</taxon>
        <taxon>Pseudomonadati</taxon>
        <taxon>Pseudomonadota</taxon>
        <taxon>Gammaproteobacteria</taxon>
        <taxon>Oceanospirillales</taxon>
        <taxon>Halomonadaceae</taxon>
        <taxon>Vreelandella</taxon>
    </lineage>
</organism>
<reference evidence="2" key="1">
    <citation type="submission" date="2017-09" db="EMBL/GenBank/DDBJ databases">
        <authorList>
            <person name="Cho G.-S."/>
            <person name="Oguntoyinbo F.A."/>
            <person name="Cnockaert M."/>
            <person name="Kabisch J."/>
            <person name="Neve H."/>
            <person name="Bockelmann W."/>
            <person name="Wenning M."/>
            <person name="Franz C.M."/>
            <person name="Vandamme P."/>
        </authorList>
    </citation>
    <scope>NUCLEOTIDE SEQUENCE [LARGE SCALE GENOMIC DNA]</scope>
    <source>
        <strain evidence="2">MBT G8648</strain>
    </source>
</reference>
<evidence type="ECO:0008006" key="3">
    <source>
        <dbReference type="Google" id="ProtNLM"/>
    </source>
</evidence>
<evidence type="ECO:0000313" key="2">
    <source>
        <dbReference type="Proteomes" id="UP000218677"/>
    </source>
</evidence>
<dbReference type="AlphaFoldDB" id="A0A2A4HN81"/>
<dbReference type="InterPro" id="IPR042099">
    <property type="entry name" value="ANL_N_sf"/>
</dbReference>
<gene>
    <name evidence="1" type="ORF">CPA45_10930</name>
</gene>
<dbReference type="Gene3D" id="3.40.50.12780">
    <property type="entry name" value="N-terminal domain of ligase-like"/>
    <property type="match status" value="1"/>
</dbReference>
<name>A0A2A4HN81_9GAMM</name>
<protein>
    <recommendedName>
        <fullName evidence="3">AMP-dependent synthetase/ligase domain-containing protein</fullName>
    </recommendedName>
</protein>
<dbReference type="Proteomes" id="UP000218677">
    <property type="component" value="Unassembled WGS sequence"/>
</dbReference>
<dbReference type="RefSeq" id="WP_096651580.1">
    <property type="nucleotide sequence ID" value="NZ_NWUX01000008.1"/>
</dbReference>
<comment type="caution">
    <text evidence="1">The sequence shown here is derived from an EMBL/GenBank/DDBJ whole genome shotgun (WGS) entry which is preliminary data.</text>
</comment>
<dbReference type="SUPFAM" id="SSF56801">
    <property type="entry name" value="Acetyl-CoA synthetase-like"/>
    <property type="match status" value="1"/>
</dbReference>
<proteinExistence type="predicted"/>
<evidence type="ECO:0000313" key="1">
    <source>
        <dbReference type="EMBL" id="PCF95563.1"/>
    </source>
</evidence>
<sequence length="330" mass="36963">MQRLNSRFSSSLNARCYGLDASLNLSPSKPGYPKPSHLKSGLASPGSHHITQLRHWASSTPLSTALWQPNHGQWRRWRWIDLLREAENLAANMRHHGLATNARIGFCGTLNADLLFAMLAAYISHCRPVLIDSELLNEPANFLAACHQQQLLYVVTTRPVSPFNTPPPNVTSSCLLSRKNTFEAFSQLPLALASPTICHKAPSRVALCLLAPRGFWAEEGTERPNSVEHTLSHWLTSGEALVLPENRHTVIKDRQAALITSIIGSPSLRQHIYSQNQQYFTSLPPKQQALYRWSSQQDAPALTNAAKKVISRLMGWNYLQHLERQLTSPY</sequence>
<dbReference type="EMBL" id="NWUX01000008">
    <property type="protein sequence ID" value="PCF95563.1"/>
    <property type="molecule type" value="Genomic_DNA"/>
</dbReference>
<keyword evidence="2" id="KW-1185">Reference proteome</keyword>